<keyword evidence="2" id="KW-1185">Reference proteome</keyword>
<evidence type="ECO:0000313" key="2">
    <source>
        <dbReference type="Proteomes" id="UP001178662"/>
    </source>
</evidence>
<accession>A0AA95EUT4</accession>
<name>A0AA95EUT4_9BACL</name>
<organism evidence="1 2">
    <name type="scientific">Candidatus Cohnella colombiensis</name>
    <dbReference type="NCBI Taxonomy" id="3121368"/>
    <lineage>
        <taxon>Bacteria</taxon>
        <taxon>Bacillati</taxon>
        <taxon>Bacillota</taxon>
        <taxon>Bacilli</taxon>
        <taxon>Bacillales</taxon>
        <taxon>Paenibacillaceae</taxon>
        <taxon>Cohnella</taxon>
    </lineage>
</organism>
<evidence type="ECO:0000313" key="1">
    <source>
        <dbReference type="EMBL" id="WEK53306.1"/>
    </source>
</evidence>
<gene>
    <name evidence="1" type="ORF">P0Y55_11980</name>
</gene>
<sequence length="73" mass="8101">MHGLGKKRSKYGRYLDSNGIDQGEICKETGLNKDTVSKACNEDDPKLRGITKEDLAEAARKLSGKNVDKGDFW</sequence>
<reference evidence="1" key="1">
    <citation type="submission" date="2023-03" db="EMBL/GenBank/DDBJ databases">
        <title>Andean soil-derived lignocellulolytic bacterial consortium as a source of novel taxa and putative plastic-active enzymes.</title>
        <authorList>
            <person name="Diaz-Garcia L."/>
            <person name="Chuvochina M."/>
            <person name="Feuerriegel G."/>
            <person name="Bunk B."/>
            <person name="Sproer C."/>
            <person name="Streit W.R."/>
            <person name="Rodriguez L.M."/>
            <person name="Overmann J."/>
            <person name="Jimenez D.J."/>
        </authorList>
    </citation>
    <scope>NUCLEOTIDE SEQUENCE</scope>
    <source>
        <strain evidence="1">MAG 2441</strain>
    </source>
</reference>
<protein>
    <submittedName>
        <fullName evidence="1">Transcriptional regulator</fullName>
    </submittedName>
</protein>
<dbReference type="EMBL" id="CP119317">
    <property type="protein sequence ID" value="WEK53306.1"/>
    <property type="molecule type" value="Genomic_DNA"/>
</dbReference>
<proteinExistence type="predicted"/>
<dbReference type="Proteomes" id="UP001178662">
    <property type="component" value="Chromosome"/>
</dbReference>
<dbReference type="AlphaFoldDB" id="A0AA95EUT4"/>